<dbReference type="PANTHER" id="PTHR43610:SF1">
    <property type="entry name" value="N-ACETYLTRANSFERASE DOMAIN-CONTAINING PROTEIN"/>
    <property type="match status" value="1"/>
</dbReference>
<accession>A0A1H7T8A8</accession>
<dbReference type="SUPFAM" id="SSF55729">
    <property type="entry name" value="Acyl-CoA N-acyltransferases (Nat)"/>
    <property type="match status" value="1"/>
</dbReference>
<organism evidence="2 3">
    <name type="scientific">Rhodococcus maanshanensis</name>
    <dbReference type="NCBI Taxonomy" id="183556"/>
    <lineage>
        <taxon>Bacteria</taxon>
        <taxon>Bacillati</taxon>
        <taxon>Actinomycetota</taxon>
        <taxon>Actinomycetes</taxon>
        <taxon>Mycobacteriales</taxon>
        <taxon>Nocardiaceae</taxon>
        <taxon>Rhodococcus</taxon>
    </lineage>
</organism>
<evidence type="ECO:0000313" key="3">
    <source>
        <dbReference type="Proteomes" id="UP000198677"/>
    </source>
</evidence>
<dbReference type="PROSITE" id="PS51186">
    <property type="entry name" value="GNAT"/>
    <property type="match status" value="1"/>
</dbReference>
<dbReference type="Pfam" id="PF13302">
    <property type="entry name" value="Acetyltransf_3"/>
    <property type="match status" value="1"/>
</dbReference>
<dbReference type="GO" id="GO:0016747">
    <property type="term" value="F:acyltransferase activity, transferring groups other than amino-acyl groups"/>
    <property type="evidence" value="ECO:0007669"/>
    <property type="project" value="InterPro"/>
</dbReference>
<dbReference type="RefSeq" id="WP_072750656.1">
    <property type="nucleotide sequence ID" value="NZ_FOAW01000015.1"/>
</dbReference>
<sequence>MPAVRPQAAPLRGRYICLEPLSPADLPELCTAIADPRVFAGGFGGGSAGYRPDRDDFLAWAREYLQFDRCNVYGVRVRGGAHDGALVGTTSLGDFDEATESAHIGWTAYDPRVWGSAVNPEAKLLLFGLAFESGFGRVKIQADAANVRSRSAIERLGAVLEGVLRRDKRRADGAWRDTAIYSVLRAEWPAVRSGLHARLDALGGEPIGYRAVDQALSA</sequence>
<dbReference type="EMBL" id="FOAW01000015">
    <property type="protein sequence ID" value="SEL81131.1"/>
    <property type="molecule type" value="Genomic_DNA"/>
</dbReference>
<evidence type="ECO:0000313" key="2">
    <source>
        <dbReference type="EMBL" id="SEL81131.1"/>
    </source>
</evidence>
<protein>
    <submittedName>
        <fullName evidence="2">Protein N-acetyltransferase, RimJ/RimL family</fullName>
    </submittedName>
</protein>
<evidence type="ECO:0000259" key="1">
    <source>
        <dbReference type="PROSITE" id="PS51186"/>
    </source>
</evidence>
<keyword evidence="3" id="KW-1185">Reference proteome</keyword>
<name>A0A1H7T8A8_9NOCA</name>
<reference evidence="3" key="1">
    <citation type="submission" date="2016-10" db="EMBL/GenBank/DDBJ databases">
        <authorList>
            <person name="Varghese N."/>
            <person name="Submissions S."/>
        </authorList>
    </citation>
    <scope>NUCLEOTIDE SEQUENCE [LARGE SCALE GENOMIC DNA]</scope>
    <source>
        <strain evidence="3">DSM 44675</strain>
    </source>
</reference>
<dbReference type="AlphaFoldDB" id="A0A1H7T8A8"/>
<dbReference type="InterPro" id="IPR016181">
    <property type="entry name" value="Acyl_CoA_acyltransferase"/>
</dbReference>
<gene>
    <name evidence="2" type="ORF">SAMN05444583_11540</name>
</gene>
<dbReference type="Gene3D" id="3.40.630.30">
    <property type="match status" value="1"/>
</dbReference>
<dbReference type="Proteomes" id="UP000198677">
    <property type="component" value="Unassembled WGS sequence"/>
</dbReference>
<dbReference type="PANTHER" id="PTHR43610">
    <property type="entry name" value="BLL6696 PROTEIN"/>
    <property type="match status" value="1"/>
</dbReference>
<feature type="domain" description="N-acetyltransferase" evidence="1">
    <location>
        <begin position="16"/>
        <end position="187"/>
    </location>
</feature>
<dbReference type="OrthoDB" id="9795199at2"/>
<proteinExistence type="predicted"/>
<keyword evidence="2" id="KW-0808">Transferase</keyword>
<dbReference type="InterPro" id="IPR000182">
    <property type="entry name" value="GNAT_dom"/>
</dbReference>